<dbReference type="EMBL" id="VFMN01000001">
    <property type="protein sequence ID" value="TQJ08283.1"/>
    <property type="molecule type" value="Genomic_DNA"/>
</dbReference>
<dbReference type="InterPro" id="IPR005311">
    <property type="entry name" value="PBP_dimer"/>
</dbReference>
<evidence type="ECO:0000256" key="6">
    <source>
        <dbReference type="ARBA" id="ARBA00022801"/>
    </source>
</evidence>
<keyword evidence="14" id="KW-0132">Cell division</keyword>
<dbReference type="SUPFAM" id="SSF56519">
    <property type="entry name" value="Penicillin binding protein dimerisation domain"/>
    <property type="match status" value="1"/>
</dbReference>
<dbReference type="GO" id="GO:0017001">
    <property type="term" value="P:antibiotic catabolic process"/>
    <property type="evidence" value="ECO:0007669"/>
    <property type="project" value="InterPro"/>
</dbReference>
<dbReference type="PROSITE" id="PS00337">
    <property type="entry name" value="BETA_LACTAMASE_D"/>
    <property type="match status" value="1"/>
</dbReference>
<evidence type="ECO:0000259" key="12">
    <source>
        <dbReference type="Pfam" id="PF00905"/>
    </source>
</evidence>
<accession>A0A542DYV7</accession>
<evidence type="ECO:0000256" key="10">
    <source>
        <dbReference type="SAM" id="MobiDB-lite"/>
    </source>
</evidence>
<proteinExistence type="inferred from homology"/>
<keyword evidence="8 9" id="KW-0046">Antibiotic resistance</keyword>
<evidence type="ECO:0000313" key="14">
    <source>
        <dbReference type="EMBL" id="TQJ08283.1"/>
    </source>
</evidence>
<dbReference type="Pfam" id="PF03717">
    <property type="entry name" value="PBP_dimer"/>
    <property type="match status" value="1"/>
</dbReference>
<keyword evidence="7" id="KW-0472">Membrane</keyword>
<dbReference type="Gene3D" id="3.90.1310.10">
    <property type="entry name" value="Penicillin-binding protein 2a (Domain 2)"/>
    <property type="match status" value="1"/>
</dbReference>
<organism evidence="14 15">
    <name type="scientific">Lapillicoccus jejuensis</name>
    <dbReference type="NCBI Taxonomy" id="402171"/>
    <lineage>
        <taxon>Bacteria</taxon>
        <taxon>Bacillati</taxon>
        <taxon>Actinomycetota</taxon>
        <taxon>Actinomycetes</taxon>
        <taxon>Micrococcales</taxon>
        <taxon>Intrasporangiaceae</taxon>
        <taxon>Lapillicoccus</taxon>
    </lineage>
</organism>
<evidence type="ECO:0000256" key="9">
    <source>
        <dbReference type="RuleBase" id="RU361140"/>
    </source>
</evidence>
<evidence type="ECO:0000256" key="11">
    <source>
        <dbReference type="SAM" id="SignalP"/>
    </source>
</evidence>
<evidence type="ECO:0000256" key="7">
    <source>
        <dbReference type="ARBA" id="ARBA00023136"/>
    </source>
</evidence>
<dbReference type="PANTHER" id="PTHR30627:SF24">
    <property type="entry name" value="PENICILLIN-BINDING PROTEIN 4B"/>
    <property type="match status" value="1"/>
</dbReference>
<feature type="region of interest" description="Disordered" evidence="10">
    <location>
        <begin position="116"/>
        <end position="159"/>
    </location>
</feature>
<dbReference type="SUPFAM" id="SSF56601">
    <property type="entry name" value="beta-lactamase/transpeptidase-like"/>
    <property type="match status" value="1"/>
</dbReference>
<dbReference type="Proteomes" id="UP000317893">
    <property type="component" value="Unassembled WGS sequence"/>
</dbReference>
<comment type="similarity">
    <text evidence="3 9">Belongs to the class-D beta-lactamase family.</text>
</comment>
<evidence type="ECO:0000256" key="3">
    <source>
        <dbReference type="ARBA" id="ARBA00007898"/>
    </source>
</evidence>
<dbReference type="Pfam" id="PF00905">
    <property type="entry name" value="Transpeptidase"/>
    <property type="match status" value="1"/>
</dbReference>
<evidence type="ECO:0000313" key="15">
    <source>
        <dbReference type="Proteomes" id="UP000317893"/>
    </source>
</evidence>
<dbReference type="GO" id="GO:0008800">
    <property type="term" value="F:beta-lactamase activity"/>
    <property type="evidence" value="ECO:0007669"/>
    <property type="project" value="UniProtKB-UniRule"/>
</dbReference>
<dbReference type="Gene3D" id="3.40.710.10">
    <property type="entry name" value="DD-peptidase/beta-lactamase superfamily"/>
    <property type="match status" value="1"/>
</dbReference>
<keyword evidence="15" id="KW-1185">Reference proteome</keyword>
<dbReference type="EC" id="3.5.2.6" evidence="4 9"/>
<dbReference type="InterPro" id="IPR050515">
    <property type="entry name" value="Beta-lactam/transpept"/>
</dbReference>
<dbReference type="InterPro" id="IPR001460">
    <property type="entry name" value="PCN-bd_Tpept"/>
</dbReference>
<evidence type="ECO:0000256" key="4">
    <source>
        <dbReference type="ARBA" id="ARBA00012865"/>
    </source>
</evidence>
<dbReference type="GO" id="GO:0008658">
    <property type="term" value="F:penicillin binding"/>
    <property type="evidence" value="ECO:0007669"/>
    <property type="project" value="InterPro"/>
</dbReference>
<feature type="domain" description="Penicillin-binding protein transpeptidase" evidence="12">
    <location>
        <begin position="414"/>
        <end position="686"/>
    </location>
</feature>
<gene>
    <name evidence="14" type="ORF">FB458_1367</name>
</gene>
<comment type="similarity">
    <text evidence="2">Belongs to the transpeptidase family.</text>
</comment>
<keyword evidence="5 11" id="KW-0732">Signal</keyword>
<reference evidence="14 15" key="1">
    <citation type="submission" date="2019-06" db="EMBL/GenBank/DDBJ databases">
        <title>Sequencing the genomes of 1000 actinobacteria strains.</title>
        <authorList>
            <person name="Klenk H.-P."/>
        </authorList>
    </citation>
    <scope>NUCLEOTIDE SEQUENCE [LARGE SCALE GENOMIC DNA]</scope>
    <source>
        <strain evidence="14 15">DSM 18607</strain>
    </source>
</reference>
<dbReference type="InterPro" id="IPR036138">
    <property type="entry name" value="PBP_dimer_sf"/>
</dbReference>
<keyword evidence="6 9" id="KW-0378">Hydrolase</keyword>
<keyword evidence="14" id="KW-0131">Cell cycle</keyword>
<comment type="catalytic activity">
    <reaction evidence="9">
        <text>a beta-lactam + H2O = a substituted beta-amino acid</text>
        <dbReference type="Rhea" id="RHEA:20401"/>
        <dbReference type="ChEBI" id="CHEBI:15377"/>
        <dbReference type="ChEBI" id="CHEBI:35627"/>
        <dbReference type="ChEBI" id="CHEBI:140347"/>
        <dbReference type="EC" id="3.5.2.6"/>
    </reaction>
</comment>
<dbReference type="PANTHER" id="PTHR30627">
    <property type="entry name" value="PEPTIDOGLYCAN D,D-TRANSPEPTIDASE"/>
    <property type="match status" value="1"/>
</dbReference>
<evidence type="ECO:0000256" key="1">
    <source>
        <dbReference type="ARBA" id="ARBA00004370"/>
    </source>
</evidence>
<comment type="subcellular location">
    <subcellularLocation>
        <location evidence="1">Membrane</location>
    </subcellularLocation>
</comment>
<dbReference type="GO" id="GO:0005886">
    <property type="term" value="C:plasma membrane"/>
    <property type="evidence" value="ECO:0007669"/>
    <property type="project" value="TreeGrafter"/>
</dbReference>
<dbReference type="InterPro" id="IPR012338">
    <property type="entry name" value="Beta-lactam/transpept-like"/>
</dbReference>
<feature type="signal peptide" evidence="11">
    <location>
        <begin position="1"/>
        <end position="29"/>
    </location>
</feature>
<evidence type="ECO:0000256" key="8">
    <source>
        <dbReference type="ARBA" id="ARBA00023251"/>
    </source>
</evidence>
<protein>
    <recommendedName>
        <fullName evidence="4 9">Beta-lactamase</fullName>
        <ecNumber evidence="4 9">3.5.2.6</ecNumber>
    </recommendedName>
</protein>
<feature type="domain" description="Penicillin-binding protein dimerisation" evidence="13">
    <location>
        <begin position="206"/>
        <end position="374"/>
    </location>
</feature>
<sequence>MARQGQVRARRTRAWVAAIALGALTGGVAACTSPPPPPAPDGVAAALAKGLTSGTLDSVPLDGATGADATASTKGLLGDLATAARSVTVTSVAKDATNEKKATATLTWSWPLAGASTASGTATSSPTSSATTEATTPATTPATTSATPSGTSTTGANATGPWTYTVQVPLVRHDEQNGSMAWHAVWSPALLAPDLTSGEKLQVRTTQGKRADIVGAGNTPLMTSRPVFQLGLDKGKVDAATASASAAKLAALLGIDAASYAKKVASAGAKQFVVGLVVRTSDPLAQKVAQVQAVPGGAAVPGNEVLGPTPTFAKSLLGTVGDATAEMVQKSGGTLKAGDVAGLSGLEARYDARLRGTTGLTVTAAGTDASGQTVSRELFSRDASDGTPLQVTLDVGAQVAAEEVLASQTSTPTSLVVVRPSTGEIVAAANGPAAQGSLATTGRSAPGSTFKIVTALALLRKGYTPDTVVPCTPTVTVDGRSFKNYDDYPADKVGDIQLRVAFANSCNTAFISQQAKVSQADLANAAASLGIGVDLDLGFPAFLGSVPSTGTGTTHAASMIGQAQVEVAPMDMATVVASVVTGTTVRPQLVRDNPAVASFPKPAVPLTSAEATSLRTLMGAVVSEGSGRVLAPVGVTLAKTGTAEYGTGSPLPTHAWMVAARGDLAVAAYVETGQSGSGTAGPLIAAFLQRYGG</sequence>
<evidence type="ECO:0000256" key="2">
    <source>
        <dbReference type="ARBA" id="ARBA00007171"/>
    </source>
</evidence>
<evidence type="ECO:0000259" key="13">
    <source>
        <dbReference type="Pfam" id="PF03717"/>
    </source>
</evidence>
<dbReference type="AlphaFoldDB" id="A0A542DYV7"/>
<dbReference type="GO" id="GO:0051301">
    <property type="term" value="P:cell division"/>
    <property type="evidence" value="ECO:0007669"/>
    <property type="project" value="UniProtKB-KW"/>
</dbReference>
<feature type="chain" id="PRO_5039672715" description="Beta-lactamase" evidence="11">
    <location>
        <begin position="30"/>
        <end position="693"/>
    </location>
</feature>
<dbReference type="GO" id="GO:0071555">
    <property type="term" value="P:cell wall organization"/>
    <property type="evidence" value="ECO:0007669"/>
    <property type="project" value="TreeGrafter"/>
</dbReference>
<dbReference type="PROSITE" id="PS51257">
    <property type="entry name" value="PROKAR_LIPOPROTEIN"/>
    <property type="match status" value="1"/>
</dbReference>
<dbReference type="GO" id="GO:0071972">
    <property type="term" value="F:peptidoglycan L,D-transpeptidase activity"/>
    <property type="evidence" value="ECO:0007669"/>
    <property type="project" value="TreeGrafter"/>
</dbReference>
<name>A0A542DYV7_9MICO</name>
<evidence type="ECO:0000256" key="5">
    <source>
        <dbReference type="ARBA" id="ARBA00022729"/>
    </source>
</evidence>
<dbReference type="InterPro" id="IPR002137">
    <property type="entry name" value="Beta-lactam_class-D_AS"/>
</dbReference>
<dbReference type="GO" id="GO:0046677">
    <property type="term" value="P:response to antibiotic"/>
    <property type="evidence" value="ECO:0007669"/>
    <property type="project" value="UniProtKB-UniRule"/>
</dbReference>
<comment type="caution">
    <text evidence="14">The sequence shown here is derived from an EMBL/GenBank/DDBJ whole genome shotgun (WGS) entry which is preliminary data.</text>
</comment>